<dbReference type="SUPFAM" id="SSF103473">
    <property type="entry name" value="MFS general substrate transporter"/>
    <property type="match status" value="1"/>
</dbReference>
<comment type="subcellular location">
    <subcellularLocation>
        <location evidence="1">Membrane</location>
        <topology evidence="1">Multi-pass membrane protein</topology>
    </subcellularLocation>
</comment>
<dbReference type="GO" id="GO:0022857">
    <property type="term" value="F:transmembrane transporter activity"/>
    <property type="evidence" value="ECO:0007669"/>
    <property type="project" value="InterPro"/>
</dbReference>
<accession>A0A3D8K0T3</accession>
<dbReference type="Proteomes" id="UP000256838">
    <property type="component" value="Unassembled WGS sequence"/>
</dbReference>
<evidence type="ECO:0000256" key="4">
    <source>
        <dbReference type="ARBA" id="ARBA00022989"/>
    </source>
</evidence>
<reference evidence="8 9" key="1">
    <citation type="submission" date="2018-08" db="EMBL/GenBank/DDBJ databases">
        <title>Paraburkholderia sp. DHOM06 isolated from forest soil.</title>
        <authorList>
            <person name="Gao Z.-H."/>
            <person name="Qiu L.-H."/>
        </authorList>
    </citation>
    <scope>NUCLEOTIDE SEQUENCE [LARGE SCALE GENOMIC DNA]</scope>
    <source>
        <strain evidence="8 9">DHOM06</strain>
    </source>
</reference>
<organism evidence="8 9">
    <name type="scientific">Trinickia dinghuensis</name>
    <dbReference type="NCBI Taxonomy" id="2291023"/>
    <lineage>
        <taxon>Bacteria</taxon>
        <taxon>Pseudomonadati</taxon>
        <taxon>Pseudomonadota</taxon>
        <taxon>Betaproteobacteria</taxon>
        <taxon>Burkholderiales</taxon>
        <taxon>Burkholderiaceae</taxon>
        <taxon>Trinickia</taxon>
    </lineage>
</organism>
<dbReference type="InterPro" id="IPR036259">
    <property type="entry name" value="MFS_trans_sf"/>
</dbReference>
<dbReference type="OrthoDB" id="9807274at2"/>
<feature type="transmembrane region" description="Helical" evidence="6">
    <location>
        <begin position="416"/>
        <end position="437"/>
    </location>
</feature>
<keyword evidence="9" id="KW-1185">Reference proteome</keyword>
<dbReference type="Gene3D" id="1.20.1250.20">
    <property type="entry name" value="MFS general substrate transporter like domains"/>
    <property type="match status" value="1"/>
</dbReference>
<dbReference type="PANTHER" id="PTHR42718:SF9">
    <property type="entry name" value="MAJOR FACILITATOR SUPERFAMILY MULTIDRUG TRANSPORTER MFSC"/>
    <property type="match status" value="1"/>
</dbReference>
<feature type="transmembrane region" description="Helical" evidence="6">
    <location>
        <begin position="174"/>
        <end position="193"/>
    </location>
</feature>
<feature type="transmembrane region" description="Helical" evidence="6">
    <location>
        <begin position="213"/>
        <end position="231"/>
    </location>
</feature>
<feature type="transmembrane region" description="Helical" evidence="6">
    <location>
        <begin position="52"/>
        <end position="71"/>
    </location>
</feature>
<feature type="transmembrane region" description="Helical" evidence="6">
    <location>
        <begin position="281"/>
        <end position="304"/>
    </location>
</feature>
<evidence type="ECO:0000256" key="3">
    <source>
        <dbReference type="ARBA" id="ARBA00022692"/>
    </source>
</evidence>
<keyword evidence="5 6" id="KW-0472">Membrane</keyword>
<keyword evidence="3 6" id="KW-0812">Transmembrane</keyword>
<dbReference type="RefSeq" id="WP_115533858.1">
    <property type="nucleotide sequence ID" value="NZ_QRGA01000006.1"/>
</dbReference>
<dbReference type="Gene3D" id="1.20.1720.10">
    <property type="entry name" value="Multidrug resistance protein D"/>
    <property type="match status" value="1"/>
</dbReference>
<keyword evidence="4 6" id="KW-1133">Transmembrane helix</keyword>
<feature type="transmembrane region" description="Helical" evidence="6">
    <location>
        <begin position="141"/>
        <end position="168"/>
    </location>
</feature>
<feature type="transmembrane region" description="Helical" evidence="6">
    <location>
        <begin position="237"/>
        <end position="260"/>
    </location>
</feature>
<dbReference type="AlphaFoldDB" id="A0A3D8K0T3"/>
<dbReference type="PANTHER" id="PTHR42718">
    <property type="entry name" value="MAJOR FACILITATOR SUPERFAMILY MULTIDRUG TRANSPORTER MFSC"/>
    <property type="match status" value="1"/>
</dbReference>
<comment type="caution">
    <text evidence="8">The sequence shown here is derived from an EMBL/GenBank/DDBJ whole genome shotgun (WGS) entry which is preliminary data.</text>
</comment>
<dbReference type="EMBL" id="QRGA01000006">
    <property type="protein sequence ID" value="RDU99043.1"/>
    <property type="molecule type" value="Genomic_DNA"/>
</dbReference>
<evidence type="ECO:0000256" key="6">
    <source>
        <dbReference type="SAM" id="Phobius"/>
    </source>
</evidence>
<dbReference type="InterPro" id="IPR011701">
    <property type="entry name" value="MFS"/>
</dbReference>
<dbReference type="GO" id="GO:0016020">
    <property type="term" value="C:membrane"/>
    <property type="evidence" value="ECO:0007669"/>
    <property type="project" value="UniProtKB-SubCell"/>
</dbReference>
<evidence type="ECO:0000313" key="9">
    <source>
        <dbReference type="Proteomes" id="UP000256838"/>
    </source>
</evidence>
<dbReference type="Pfam" id="PF07690">
    <property type="entry name" value="MFS_1"/>
    <property type="match status" value="1"/>
</dbReference>
<feature type="transmembrane region" description="Helical" evidence="6">
    <location>
        <begin position="443"/>
        <end position="462"/>
    </location>
</feature>
<dbReference type="InterPro" id="IPR020846">
    <property type="entry name" value="MFS_dom"/>
</dbReference>
<feature type="transmembrane region" description="Helical" evidence="6">
    <location>
        <begin position="316"/>
        <end position="338"/>
    </location>
</feature>
<sequence length="483" mass="49151">MNSNPSSPAFTPVVARVLATVSVAFVVTQLDVTIVNIALPNIGSQLHAPVSVLQWIVDAYTLAFAVLMLSAGVLGDRFGARRLFAAGLVLFAAASLACGLAPTPAALVAARAAQGISAAAMLPNSLALLNRACSHDPHLRARAVGLWTASGAISIAAGPVLGGILIAAWGWRSIFLVNVPLCLIGLVATFAWIPRRDGDAVHEREHRPAGIDLPGQCIAIVALTAFTGAVIEMRPLGAGHPLIVGALAASVLAVFAFVAVEAKSRAPMVPLSLLRDRTFSAAVVFGVCVNMAYYGTVFVLSLFMQRVRGETALQAGLAFLPLTGGFLVSNVASGWVVARYGPRRPMMIGAVVGALGYGLLHFTQADTPLTAMLLPFLLIPAGMGLAVPAMTTAVLASVEHKRAGTASAVLNTARQAGGAVGVAAFGALASGAGAASVVSGMRISTAIAAALLAAGLLLASLVHPAAHVREGTGKEAARESAGR</sequence>
<feature type="domain" description="Major facilitator superfamily (MFS) profile" evidence="7">
    <location>
        <begin position="17"/>
        <end position="467"/>
    </location>
</feature>
<evidence type="ECO:0000256" key="1">
    <source>
        <dbReference type="ARBA" id="ARBA00004141"/>
    </source>
</evidence>
<keyword evidence="2" id="KW-0813">Transport</keyword>
<feature type="transmembrane region" description="Helical" evidence="6">
    <location>
        <begin position="83"/>
        <end position="102"/>
    </location>
</feature>
<evidence type="ECO:0000256" key="5">
    <source>
        <dbReference type="ARBA" id="ARBA00023136"/>
    </source>
</evidence>
<feature type="transmembrane region" description="Helical" evidence="6">
    <location>
        <begin position="369"/>
        <end position="395"/>
    </location>
</feature>
<proteinExistence type="predicted"/>
<protein>
    <submittedName>
        <fullName evidence="8">MFS transporter</fullName>
    </submittedName>
</protein>
<evidence type="ECO:0000259" key="7">
    <source>
        <dbReference type="PROSITE" id="PS50850"/>
    </source>
</evidence>
<dbReference type="PROSITE" id="PS50850">
    <property type="entry name" value="MFS"/>
    <property type="match status" value="1"/>
</dbReference>
<name>A0A3D8K0T3_9BURK</name>
<gene>
    <name evidence="8" type="ORF">DWV00_09870</name>
</gene>
<dbReference type="CDD" id="cd17321">
    <property type="entry name" value="MFS_MMR_MDR_like"/>
    <property type="match status" value="1"/>
</dbReference>
<evidence type="ECO:0000256" key="2">
    <source>
        <dbReference type="ARBA" id="ARBA00022448"/>
    </source>
</evidence>
<evidence type="ECO:0000313" key="8">
    <source>
        <dbReference type="EMBL" id="RDU99043.1"/>
    </source>
</evidence>